<sequence>MATTSSTYIPPISIPGIGTSIDVNTLVTKLMQAEGKGMTVRQNQQKVFQAQLSAVGSLKGALSTFQTAMANLTNADTFSGMKASGHDTSILNVNVGSTAPSGTYNVKVTQLAQAQVLSAQGQASNKVPVGSGTPTTISFSFGTVSGGTFTNGKYAGATFTQNGNLAGGSIKIDASNNTLSGIRDAINSANLGVSASIVNDGSGNPYRLVLTSTAGGANSEMKISVSGDSTLQSLLSHDPAGTQNMTEVATGQNALANVNGINVQSPTNTLTDVVDGTSFTLSKTGSTTVTVGNDAGQASQSVLNFVKAYNALRIQLNALTKFDTANAANNGALAGDVSTKALINQLTDVLGQGIGNGAFQSLGSIGVTMDKEGTLSIDDSKLTAALKKSPGQVAALFAGTGTATDSMLKVAAFSKTTQAGNYAINVTQLATQGSLQGSAPANTTIQSGVNDSLSVTLSGITTSIKVPAGSYTPQSLAAQVQSQINASPDLQRAKVDVSIAADANGVLTFTDRQYGSISTVSVSGNGAASLLGGSPTATAGRDVQGTINGVAAASSGQNLYGANGSAADGLTVQVVGGALGDRGSVTVQRGYAAQLHTVSTNLLADKGMVQNATDAINSSLTSLSNQMTQMQRQLDAKQALYYAQFNALSKVVAGMTNTSNYLTQQLAILQKQRTGG</sequence>
<evidence type="ECO:0000313" key="8">
    <source>
        <dbReference type="EMBL" id="ANJ74990.1"/>
    </source>
</evidence>
<feature type="domain" description="Flagellar hook-associated protein 2 C-terminal" evidence="7">
    <location>
        <begin position="251"/>
        <end position="411"/>
    </location>
</feature>
<feature type="domain" description="Flagellar hook-associated protein 2 N-terminal" evidence="6">
    <location>
        <begin position="20"/>
        <end position="115"/>
    </location>
</feature>
<name>A0A192A3E0_9RALS</name>
<dbReference type="GO" id="GO:0007155">
    <property type="term" value="P:cell adhesion"/>
    <property type="evidence" value="ECO:0007669"/>
    <property type="project" value="InterPro"/>
</dbReference>
<dbReference type="PANTHER" id="PTHR30288:SF0">
    <property type="entry name" value="FLAGELLAR HOOK-ASSOCIATED PROTEIN 2"/>
    <property type="match status" value="1"/>
</dbReference>
<dbReference type="GO" id="GO:0009421">
    <property type="term" value="C:bacterial-type flagellum filament cap"/>
    <property type="evidence" value="ECO:0007669"/>
    <property type="project" value="InterPro"/>
</dbReference>
<evidence type="ECO:0000313" key="9">
    <source>
        <dbReference type="Proteomes" id="UP000078572"/>
    </source>
</evidence>
<comment type="function">
    <text evidence="5">Required for morphogenesis and for the elongation of the flagellar filament by facilitating polymerization of the flagellin monomers at the tip of growing filament. Forms a capping structure, which prevents flagellin subunits (transported through the central channel of the flagellum) from leaking out without polymerization at the distal end.</text>
</comment>
<accession>A0A192A3E0</accession>
<protein>
    <recommendedName>
        <fullName evidence="5">Flagellar hook-associated protein 2</fullName>
        <shortName evidence="5">HAP2</shortName>
    </recommendedName>
    <alternativeName>
        <fullName evidence="5">Flagellar cap protein</fullName>
    </alternativeName>
</protein>
<dbReference type="EMBL" id="CP016023">
    <property type="protein sequence ID" value="ANJ74990.1"/>
    <property type="molecule type" value="Genomic_DNA"/>
</dbReference>
<keyword evidence="4 5" id="KW-0975">Bacterial flagellum</keyword>
<evidence type="ECO:0000256" key="2">
    <source>
        <dbReference type="ARBA" id="ARBA00011255"/>
    </source>
</evidence>
<reference evidence="9" key="1">
    <citation type="submission" date="2016-06" db="EMBL/GenBank/DDBJ databases">
        <authorList>
            <person name="Xu Y."/>
            <person name="Nagy A."/>
            <person name="Yan X."/>
            <person name="Kim S.W."/>
            <person name="Haley B."/>
            <person name="Liu N.T."/>
            <person name="Nou X."/>
        </authorList>
    </citation>
    <scope>NUCLEOTIDE SEQUENCE [LARGE SCALE GENOMIC DNA]</scope>
    <source>
        <strain evidence="9">ATCC 49129</strain>
    </source>
</reference>
<keyword evidence="8" id="KW-0969">Cilium</keyword>
<evidence type="ECO:0000256" key="4">
    <source>
        <dbReference type="ARBA" id="ARBA00023143"/>
    </source>
</evidence>
<dbReference type="Proteomes" id="UP000078572">
    <property type="component" value="Chromosome 2"/>
</dbReference>
<dbReference type="InterPro" id="IPR003481">
    <property type="entry name" value="FliD_N"/>
</dbReference>
<comment type="subunit">
    <text evidence="2 5">Homopentamer.</text>
</comment>
<comment type="similarity">
    <text evidence="1 5">Belongs to the FliD family.</text>
</comment>
<dbReference type="Pfam" id="PF02465">
    <property type="entry name" value="FliD_N"/>
    <property type="match status" value="1"/>
</dbReference>
<evidence type="ECO:0000256" key="3">
    <source>
        <dbReference type="ARBA" id="ARBA00023054"/>
    </source>
</evidence>
<dbReference type="GeneID" id="61528483"/>
<dbReference type="InterPro" id="IPR010809">
    <property type="entry name" value="FliD_C"/>
</dbReference>
<comment type="subcellular location">
    <subcellularLocation>
        <location evidence="5">Secreted</location>
    </subcellularLocation>
    <subcellularLocation>
        <location evidence="5">Bacterial flagellum</location>
    </subcellularLocation>
</comment>
<dbReference type="OrthoDB" id="9810816at2"/>
<dbReference type="RefSeq" id="WP_064807209.1">
    <property type="nucleotide sequence ID" value="NZ_CP016023.1"/>
</dbReference>
<evidence type="ECO:0000259" key="6">
    <source>
        <dbReference type="Pfam" id="PF02465"/>
    </source>
</evidence>
<evidence type="ECO:0000256" key="5">
    <source>
        <dbReference type="RuleBase" id="RU362066"/>
    </source>
</evidence>
<gene>
    <name evidence="8" type="ORF">A9Y76_20830</name>
</gene>
<proteinExistence type="inferred from homology"/>
<evidence type="ECO:0000259" key="7">
    <source>
        <dbReference type="Pfam" id="PF07195"/>
    </source>
</evidence>
<evidence type="ECO:0000256" key="1">
    <source>
        <dbReference type="ARBA" id="ARBA00009764"/>
    </source>
</evidence>
<dbReference type="InterPro" id="IPR040026">
    <property type="entry name" value="FliD"/>
</dbReference>
<feature type="domain" description="Flagellar hook-associated protein 2 C-terminal" evidence="7">
    <location>
        <begin position="584"/>
        <end position="656"/>
    </location>
</feature>
<dbReference type="GO" id="GO:0009424">
    <property type="term" value="C:bacterial-type flagellum hook"/>
    <property type="evidence" value="ECO:0007669"/>
    <property type="project" value="UniProtKB-UniRule"/>
</dbReference>
<dbReference type="PANTHER" id="PTHR30288">
    <property type="entry name" value="FLAGELLAR CAP/ASSEMBLY PROTEIN FLID"/>
    <property type="match status" value="1"/>
</dbReference>
<keyword evidence="3" id="KW-0175">Coiled coil</keyword>
<organism evidence="8 9">
    <name type="scientific">Ralstonia insidiosa</name>
    <dbReference type="NCBI Taxonomy" id="190721"/>
    <lineage>
        <taxon>Bacteria</taxon>
        <taxon>Pseudomonadati</taxon>
        <taxon>Pseudomonadota</taxon>
        <taxon>Betaproteobacteria</taxon>
        <taxon>Burkholderiales</taxon>
        <taxon>Burkholderiaceae</taxon>
        <taxon>Ralstonia</taxon>
    </lineage>
</organism>
<dbReference type="STRING" id="190721.ACS15_4438"/>
<dbReference type="AlphaFoldDB" id="A0A192A3E0"/>
<keyword evidence="9" id="KW-1185">Reference proteome</keyword>
<keyword evidence="8" id="KW-0966">Cell projection</keyword>
<keyword evidence="8" id="KW-0282">Flagellum</keyword>
<dbReference type="Pfam" id="PF07195">
    <property type="entry name" value="FliD_C"/>
    <property type="match status" value="2"/>
</dbReference>
<dbReference type="GO" id="GO:0005576">
    <property type="term" value="C:extracellular region"/>
    <property type="evidence" value="ECO:0007669"/>
    <property type="project" value="UniProtKB-SubCell"/>
</dbReference>
<keyword evidence="5" id="KW-0964">Secreted</keyword>
<dbReference type="GO" id="GO:0071973">
    <property type="term" value="P:bacterial-type flagellum-dependent cell motility"/>
    <property type="evidence" value="ECO:0007669"/>
    <property type="project" value="TreeGrafter"/>
</dbReference>